<sequence length="185" mass="20259">MICIKAGKIGTEHTFNVSRTMCAMSGFACQNLRPDEVHTVYPLVREVVPTLDLKTWTRIARRIANPKRADQAGIRAVLRQPRQLPCGLFLYRREHDLAHGPILIAEHMVAMDVLDPEAVMSTLVAELEALAERLGCAAIRTMVLGKTSLAASGLYAAGHRPEGATLWKSLDHGGEGRPNQADAVR</sequence>
<organism evidence="2 3">
    <name type="scientific">Rhodovastum atsumiense</name>
    <dbReference type="NCBI Taxonomy" id="504468"/>
    <lineage>
        <taxon>Bacteria</taxon>
        <taxon>Pseudomonadati</taxon>
        <taxon>Pseudomonadota</taxon>
        <taxon>Alphaproteobacteria</taxon>
        <taxon>Acetobacterales</taxon>
        <taxon>Acetobacteraceae</taxon>
        <taxon>Rhodovastum</taxon>
    </lineage>
</organism>
<comment type="caution">
    <text evidence="2">The sequence shown here is derived from an EMBL/GenBank/DDBJ whole genome shotgun (WGS) entry which is preliminary data.</text>
</comment>
<protein>
    <recommendedName>
        <fullName evidence="4">GNAT family N-acetyltransferase</fullName>
    </recommendedName>
</protein>
<dbReference type="RefSeq" id="WP_150042194.1">
    <property type="nucleotide sequence ID" value="NZ_OW485601.1"/>
</dbReference>
<evidence type="ECO:0008006" key="4">
    <source>
        <dbReference type="Google" id="ProtNLM"/>
    </source>
</evidence>
<gene>
    <name evidence="2" type="ORF">F1189_17685</name>
</gene>
<keyword evidence="3" id="KW-1185">Reference proteome</keyword>
<name>A0A5M6IT79_9PROT</name>
<reference evidence="2 3" key="1">
    <citation type="submission" date="2019-09" db="EMBL/GenBank/DDBJ databases">
        <title>Genome sequence of Rhodovastum atsumiense, a diverse member of the Acetobacteraceae family of non-sulfur purple photosynthetic bacteria.</title>
        <authorList>
            <person name="Meyer T."/>
            <person name="Kyndt J."/>
        </authorList>
    </citation>
    <scope>NUCLEOTIDE SEQUENCE [LARGE SCALE GENOMIC DNA]</scope>
    <source>
        <strain evidence="2 3">DSM 21279</strain>
    </source>
</reference>
<feature type="region of interest" description="Disordered" evidence="1">
    <location>
        <begin position="166"/>
        <end position="185"/>
    </location>
</feature>
<dbReference type="OrthoDB" id="8479388at2"/>
<evidence type="ECO:0000313" key="2">
    <source>
        <dbReference type="EMBL" id="KAA5610758.1"/>
    </source>
</evidence>
<evidence type="ECO:0000313" key="3">
    <source>
        <dbReference type="Proteomes" id="UP000325255"/>
    </source>
</evidence>
<dbReference type="EMBL" id="VWPK01000028">
    <property type="protein sequence ID" value="KAA5610758.1"/>
    <property type="molecule type" value="Genomic_DNA"/>
</dbReference>
<accession>A0A5M6IT79</accession>
<evidence type="ECO:0000256" key="1">
    <source>
        <dbReference type="SAM" id="MobiDB-lite"/>
    </source>
</evidence>
<dbReference type="AlphaFoldDB" id="A0A5M6IT79"/>
<dbReference type="Proteomes" id="UP000325255">
    <property type="component" value="Unassembled WGS sequence"/>
</dbReference>
<proteinExistence type="predicted"/>